<feature type="transmembrane region" description="Helical" evidence="1">
    <location>
        <begin position="56"/>
        <end position="78"/>
    </location>
</feature>
<feature type="domain" description="Aerotolerance regulator N-terminal" evidence="2">
    <location>
        <begin position="1"/>
        <end position="76"/>
    </location>
</feature>
<gene>
    <name evidence="3" type="ORF">WKV53_17790</name>
</gene>
<reference evidence="3 4" key="1">
    <citation type="submission" date="2024-04" db="EMBL/GenBank/DDBJ databases">
        <title>Luteolibacter sp. isolated from soil.</title>
        <authorList>
            <person name="An J."/>
        </authorList>
    </citation>
    <scope>NUCLEOTIDE SEQUENCE [LARGE SCALE GENOMIC DNA]</scope>
    <source>
        <strain evidence="3 4">Y139</strain>
    </source>
</reference>
<keyword evidence="1" id="KW-1133">Transmembrane helix</keyword>
<evidence type="ECO:0000259" key="2">
    <source>
        <dbReference type="Pfam" id="PF07584"/>
    </source>
</evidence>
<evidence type="ECO:0000256" key="1">
    <source>
        <dbReference type="SAM" id="Phobius"/>
    </source>
</evidence>
<dbReference type="Proteomes" id="UP001371305">
    <property type="component" value="Unassembled WGS sequence"/>
</dbReference>
<dbReference type="InterPro" id="IPR011933">
    <property type="entry name" value="Double_TM_dom"/>
</dbReference>
<dbReference type="PANTHER" id="PTHR37464:SF1">
    <property type="entry name" value="BLL2463 PROTEIN"/>
    <property type="match status" value="1"/>
</dbReference>
<accession>A0ABU9AXV5</accession>
<evidence type="ECO:0000313" key="4">
    <source>
        <dbReference type="Proteomes" id="UP001371305"/>
    </source>
</evidence>
<sequence length="661" mass="71449">MSFLQPLLLWGLLAAAIPIIIHLLNRRRHKTVMWAAMQFLLKATRESRGKKRLRHILILTCRALGVAALAAAAARPLLSNVIGWSSGKPDLVVLLLDRSASMEATPKNGTVPRRELALERVKSALADLEGTRLVLIDSASSQPQDVPSPDVLTSISSTAATDTAADLSTLASRAAEFLSETPGRAEVWIASDMQATSWQPQNDRWATVRAALSSLPEKPKLRVLSLGGEASPNQSIRLLSSRRAGAQLVLDIEITRNDDAATPVNLPLTATLNGVRSTSNVTLAGQVFRFRKTLPIPANEDSGYGWLSIPGDGNLRDNVAFFAYGPARPVKSLLVAPPGEAADYLAIAAAPGGHHGQLVERLDPAQLARLDTEGVAAIFWVAPLPTGQVAESLVRFLTEGGQVLFFAPQADSDATFAAMKWSPVTQSEDGKYFIIDSWDHDDGLLRDGLDGTQVPADHLKAVKRRLPDGEGTTLARWDDGRPFLSRRVFDRGTAWFISSVPDYTWSNLADADVLLPVSQRLVIEGAQRFDTGYLATIGSRAAQPRPGEGRLRLDDYGAPVPSNEAYEAGIHRFGERTMALNRPAAEDDLELLENGEAKSLFEGLDTTFFEDHSTTTRANGSQPLWQAFLVAMLVLLLAEAILCLPKKSSNASPLPGRPTNA</sequence>
<feature type="transmembrane region" description="Helical" evidence="1">
    <location>
        <begin position="6"/>
        <end position="24"/>
    </location>
</feature>
<dbReference type="RefSeq" id="WP_341406127.1">
    <property type="nucleotide sequence ID" value="NZ_JBBUKT010000007.1"/>
</dbReference>
<dbReference type="InterPro" id="IPR024163">
    <property type="entry name" value="Aerotolerance_reg_N"/>
</dbReference>
<dbReference type="EMBL" id="JBBUKT010000007">
    <property type="protein sequence ID" value="MEK7952368.1"/>
    <property type="molecule type" value="Genomic_DNA"/>
</dbReference>
<keyword evidence="4" id="KW-1185">Reference proteome</keyword>
<dbReference type="NCBIfam" id="TIGR02226">
    <property type="entry name" value="two_anch"/>
    <property type="match status" value="1"/>
</dbReference>
<comment type="caution">
    <text evidence="3">The sequence shown here is derived from an EMBL/GenBank/DDBJ whole genome shotgun (WGS) entry which is preliminary data.</text>
</comment>
<dbReference type="PANTHER" id="PTHR37464">
    <property type="entry name" value="BLL2463 PROTEIN"/>
    <property type="match status" value="1"/>
</dbReference>
<keyword evidence="1" id="KW-0472">Membrane</keyword>
<protein>
    <submittedName>
        <fullName evidence="3">BatA and WFA domain-containing protein</fullName>
    </submittedName>
</protein>
<dbReference type="Pfam" id="PF07584">
    <property type="entry name" value="BatA"/>
    <property type="match status" value="1"/>
</dbReference>
<evidence type="ECO:0000313" key="3">
    <source>
        <dbReference type="EMBL" id="MEK7952368.1"/>
    </source>
</evidence>
<keyword evidence="1" id="KW-0812">Transmembrane</keyword>
<proteinExistence type="predicted"/>
<name>A0ABU9AXV5_9BACT</name>
<organism evidence="3 4">
    <name type="scientific">Luteolibacter soli</name>
    <dbReference type="NCBI Taxonomy" id="3135280"/>
    <lineage>
        <taxon>Bacteria</taxon>
        <taxon>Pseudomonadati</taxon>
        <taxon>Verrucomicrobiota</taxon>
        <taxon>Verrucomicrobiia</taxon>
        <taxon>Verrucomicrobiales</taxon>
        <taxon>Verrucomicrobiaceae</taxon>
        <taxon>Luteolibacter</taxon>
    </lineage>
</organism>